<keyword evidence="2" id="KW-1185">Reference proteome</keyword>
<gene>
    <name evidence="1" type="ORF">E5L68_012455</name>
</gene>
<reference evidence="1 2" key="1">
    <citation type="submission" date="2024-12" db="EMBL/GenBank/DDBJ databases">
        <authorList>
            <person name="Hu S."/>
        </authorList>
    </citation>
    <scope>NUCLEOTIDE SEQUENCE [LARGE SCALE GENOMIC DNA]</scope>
    <source>
        <strain evidence="1 2">P-25</strain>
    </source>
</reference>
<evidence type="ECO:0000313" key="1">
    <source>
        <dbReference type="EMBL" id="MFN0292210.1"/>
    </source>
</evidence>
<proteinExistence type="predicted"/>
<dbReference type="EMBL" id="SRMP02000022">
    <property type="protein sequence ID" value="MFN0292210.1"/>
    <property type="molecule type" value="Genomic_DNA"/>
</dbReference>
<organism evidence="1 2">
    <name type="scientific">Pedobacter helvus</name>
    <dbReference type="NCBI Taxonomy" id="2563444"/>
    <lineage>
        <taxon>Bacteria</taxon>
        <taxon>Pseudomonadati</taxon>
        <taxon>Bacteroidota</taxon>
        <taxon>Sphingobacteriia</taxon>
        <taxon>Sphingobacteriales</taxon>
        <taxon>Sphingobacteriaceae</taxon>
        <taxon>Pedobacter</taxon>
    </lineage>
</organism>
<name>A0ABW9JK10_9SPHI</name>
<sequence length="75" mass="8931">MNFIINNWGVSASKNFIKKTKKLLISIASMPQMFPETLLQNVRKAVITPHSSLFYEIREQEIWLLYFWDNRQEAL</sequence>
<dbReference type="InterPro" id="IPR035093">
    <property type="entry name" value="RelE/ParE_toxin_dom_sf"/>
</dbReference>
<evidence type="ECO:0000313" key="2">
    <source>
        <dbReference type="Proteomes" id="UP001517367"/>
    </source>
</evidence>
<dbReference type="Gene3D" id="3.30.2310.20">
    <property type="entry name" value="RelE-like"/>
    <property type="match status" value="1"/>
</dbReference>
<accession>A0ABW9JK10</accession>
<protein>
    <submittedName>
        <fullName evidence="1">Type II toxin-antitoxin system RelE/ParE family toxin</fullName>
    </submittedName>
</protein>
<comment type="caution">
    <text evidence="1">The sequence shown here is derived from an EMBL/GenBank/DDBJ whole genome shotgun (WGS) entry which is preliminary data.</text>
</comment>
<dbReference type="RefSeq" id="WP_394347864.1">
    <property type="nucleotide sequence ID" value="NZ_SRMP02000022.1"/>
</dbReference>
<dbReference type="Proteomes" id="UP001517367">
    <property type="component" value="Unassembled WGS sequence"/>
</dbReference>